<feature type="binding site" evidence="4">
    <location>
        <position position="467"/>
    </location>
    <ligand>
        <name>Zn(2+)</name>
        <dbReference type="ChEBI" id="CHEBI:29105"/>
    </ligand>
</feature>
<feature type="domain" description="tRNA-guanine(15) transglycosylase-like" evidence="5">
    <location>
        <begin position="63"/>
        <end position="523"/>
    </location>
</feature>
<feature type="region of interest" description="RNA binding; important for wobble base 34 recognition" evidence="4">
    <location>
        <begin position="343"/>
        <end position="347"/>
    </location>
</feature>
<feature type="binding site" evidence="4">
    <location>
        <position position="493"/>
    </location>
    <ligand>
        <name>Zn(2+)</name>
        <dbReference type="ChEBI" id="CHEBI:29105"/>
    </ligand>
</feature>
<evidence type="ECO:0000313" key="6">
    <source>
        <dbReference type="EMBL" id="CAE0279041.1"/>
    </source>
</evidence>
<dbReference type="Pfam" id="PF01702">
    <property type="entry name" value="TGT"/>
    <property type="match status" value="1"/>
</dbReference>
<comment type="function">
    <text evidence="4">Catalytic subunit of the queuine tRNA-ribosyltransferase (TGT) that catalyzes the base-exchange of a guanine (G) residue with queuine (Q) at position 34 (anticodon wobble position) in tRNAs with GU(N) anticodons (tRNA-Asp, -Asn, -His and -Tyr), resulting in the hypermodified nucleoside queuosine (7-(((4,5-cis-dihydroxy-2-cyclopenten-1-yl)amino)methyl)-7-deazaguanosine). Catalysis occurs through a double-displacement mechanism. The nucleophile active site attacks the C1' of nucleotide 34 to detach the guanine base from the RNA, forming a covalent enzyme-RNA intermediate. The proton acceptor active site deprotonates the incoming queuine, allowing a nucleophilic attack on the C1' of the ribose to form the product.</text>
</comment>
<dbReference type="InterPro" id="IPR036511">
    <property type="entry name" value="TGT-like_sf"/>
</dbReference>
<accession>A0A7S3GXI6</accession>
<dbReference type="GO" id="GO:0002099">
    <property type="term" value="P:tRNA wobble guanine modification"/>
    <property type="evidence" value="ECO:0007669"/>
    <property type="project" value="TreeGrafter"/>
</dbReference>
<feature type="binding site" evidence="4">
    <location>
        <begin position="142"/>
        <end position="146"/>
    </location>
    <ligand>
        <name>substrate</name>
    </ligand>
</feature>
<comment type="subunit">
    <text evidence="4">Heterodimer of a catalytic subunit and an accessory subunit.</text>
</comment>
<dbReference type="InterPro" id="IPR004803">
    <property type="entry name" value="TGT"/>
</dbReference>
<gene>
    <name evidence="6" type="ORF">SELO1098_LOCUS7874</name>
</gene>
<dbReference type="HAMAP" id="MF_00168">
    <property type="entry name" value="Q_tRNA_Tgt"/>
    <property type="match status" value="1"/>
</dbReference>
<feature type="active site" description="Nucleophile" evidence="4">
    <location>
        <position position="338"/>
    </location>
</feature>
<comment type="cofactor">
    <cofactor evidence="4">
        <name>Zn(2+)</name>
        <dbReference type="ChEBI" id="CHEBI:29105"/>
    </cofactor>
</comment>
<evidence type="ECO:0000256" key="1">
    <source>
        <dbReference type="ARBA" id="ARBA00022676"/>
    </source>
</evidence>
<feature type="binding site" evidence="4">
    <location>
        <position position="464"/>
    </location>
    <ligand>
        <name>Zn(2+)</name>
        <dbReference type="ChEBI" id="CHEBI:29105"/>
    </ligand>
</feature>
<feature type="binding site" evidence="4">
    <location>
        <position position="462"/>
    </location>
    <ligand>
        <name>Zn(2+)</name>
        <dbReference type="ChEBI" id="CHEBI:29105"/>
    </ligand>
</feature>
<dbReference type="InterPro" id="IPR050076">
    <property type="entry name" value="ArchSynthase1/Queuine_TRR"/>
</dbReference>
<evidence type="ECO:0000256" key="3">
    <source>
        <dbReference type="ARBA" id="ARBA00022694"/>
    </source>
</evidence>
<evidence type="ECO:0000256" key="4">
    <source>
        <dbReference type="HAMAP-Rule" id="MF_03218"/>
    </source>
</evidence>
<reference evidence="6" key="1">
    <citation type="submission" date="2021-01" db="EMBL/GenBank/DDBJ databases">
        <authorList>
            <person name="Corre E."/>
            <person name="Pelletier E."/>
            <person name="Niang G."/>
            <person name="Scheremetjew M."/>
            <person name="Finn R."/>
            <person name="Kale V."/>
            <person name="Holt S."/>
            <person name="Cochrane G."/>
            <person name="Meng A."/>
            <person name="Brown T."/>
            <person name="Cohen L."/>
        </authorList>
    </citation>
    <scope>NUCLEOTIDE SEQUENCE</scope>
    <source>
        <strain evidence="6">CCAP 955/1</strain>
    </source>
</reference>
<organism evidence="6">
    <name type="scientific">Spumella elongata</name>
    <dbReference type="NCBI Taxonomy" id="89044"/>
    <lineage>
        <taxon>Eukaryota</taxon>
        <taxon>Sar</taxon>
        <taxon>Stramenopiles</taxon>
        <taxon>Ochrophyta</taxon>
        <taxon>Chrysophyceae</taxon>
        <taxon>Chromulinales</taxon>
        <taxon>Chromulinaceae</taxon>
        <taxon>Spumella</taxon>
    </lineage>
</organism>
<proteinExistence type="inferred from homology"/>
<dbReference type="GO" id="GO:0046872">
    <property type="term" value="F:metal ion binding"/>
    <property type="evidence" value="ECO:0007669"/>
    <property type="project" value="UniProtKB-KW"/>
</dbReference>
<keyword evidence="4" id="KW-0479">Metal-binding</keyword>
<dbReference type="GO" id="GO:0008479">
    <property type="term" value="F:tRNA-guanosine(34) queuine transglycosylase activity"/>
    <property type="evidence" value="ECO:0007669"/>
    <property type="project" value="UniProtKB-UniRule"/>
</dbReference>
<comment type="subcellular location">
    <subcellularLocation>
        <location evidence="4">Cytoplasm</location>
    </subcellularLocation>
</comment>
<feature type="region of interest" description="RNA binding" evidence="4">
    <location>
        <begin position="319"/>
        <end position="325"/>
    </location>
</feature>
<feature type="binding site" evidence="4">
    <location>
        <position position="289"/>
    </location>
    <ligand>
        <name>substrate</name>
    </ligand>
</feature>
<name>A0A7S3GXI6_9STRA</name>
<keyword evidence="4" id="KW-0963">Cytoplasm</keyword>
<dbReference type="NCBIfam" id="TIGR00449">
    <property type="entry name" value="tgt_general"/>
    <property type="match status" value="2"/>
</dbReference>
<protein>
    <recommendedName>
        <fullName evidence="4">Queuine tRNA-ribosyltransferase catalytic subunit 1</fullName>
        <ecNumber evidence="4">2.4.2.64</ecNumber>
    </recommendedName>
    <alternativeName>
        <fullName evidence="4">Guanine insertion enzyme</fullName>
    </alternativeName>
    <alternativeName>
        <fullName evidence="4">tRNA-guanine transglycosylase</fullName>
    </alternativeName>
</protein>
<dbReference type="AlphaFoldDB" id="A0A7S3GXI6"/>
<dbReference type="PANTHER" id="PTHR46499:SF1">
    <property type="entry name" value="QUEUINE TRNA-RIBOSYLTRANSFERASE"/>
    <property type="match status" value="1"/>
</dbReference>
<dbReference type="Gene3D" id="3.20.20.105">
    <property type="entry name" value="Queuine tRNA-ribosyltransferase-like"/>
    <property type="match status" value="1"/>
</dbReference>
<comment type="similarity">
    <text evidence="4">Belongs to the queuine tRNA-ribosyltransferase family.</text>
</comment>
<dbReference type="PANTHER" id="PTHR46499">
    <property type="entry name" value="QUEUINE TRNA-RIBOSYLTRANSFERASE"/>
    <property type="match status" value="1"/>
</dbReference>
<keyword evidence="2 4" id="KW-0808">Transferase</keyword>
<feature type="binding site" evidence="4">
    <location>
        <position position="217"/>
    </location>
    <ligand>
        <name>substrate</name>
    </ligand>
</feature>
<dbReference type="InterPro" id="IPR002616">
    <property type="entry name" value="tRNA_ribo_trans-like"/>
</dbReference>
<evidence type="ECO:0000259" key="5">
    <source>
        <dbReference type="Pfam" id="PF01702"/>
    </source>
</evidence>
<dbReference type="EMBL" id="HBIC01015530">
    <property type="protein sequence ID" value="CAE0279041.1"/>
    <property type="molecule type" value="Transcribed_RNA"/>
</dbReference>
<keyword evidence="1 4" id="KW-0328">Glycosyltransferase</keyword>
<feature type="binding site" evidence="4">
    <location>
        <position position="262"/>
    </location>
    <ligand>
        <name>substrate</name>
    </ligand>
</feature>
<dbReference type="GO" id="GO:0005737">
    <property type="term" value="C:cytoplasm"/>
    <property type="evidence" value="ECO:0007669"/>
    <property type="project" value="UniProtKB-SubCell"/>
</dbReference>
<comment type="catalytic activity">
    <reaction evidence="4">
        <text>guanosine(34) in tRNA + queuine = queuosine(34) in tRNA + guanine</text>
        <dbReference type="Rhea" id="RHEA:16633"/>
        <dbReference type="Rhea" id="RHEA-COMP:10341"/>
        <dbReference type="Rhea" id="RHEA-COMP:18571"/>
        <dbReference type="ChEBI" id="CHEBI:16235"/>
        <dbReference type="ChEBI" id="CHEBI:17433"/>
        <dbReference type="ChEBI" id="CHEBI:74269"/>
        <dbReference type="ChEBI" id="CHEBI:194431"/>
        <dbReference type="EC" id="2.4.2.64"/>
    </reaction>
</comment>
<dbReference type="EC" id="2.4.2.64" evidence="4"/>
<dbReference type="SUPFAM" id="SSF51713">
    <property type="entry name" value="tRNA-guanine transglycosylase"/>
    <property type="match status" value="1"/>
</dbReference>
<evidence type="ECO:0000256" key="2">
    <source>
        <dbReference type="ARBA" id="ARBA00022679"/>
    </source>
</evidence>
<keyword evidence="3 4" id="KW-0819">tRNA processing</keyword>
<dbReference type="NCBIfam" id="TIGR00430">
    <property type="entry name" value="Q_tRNA_tgt"/>
    <property type="match status" value="1"/>
</dbReference>
<keyword evidence="4" id="KW-0862">Zinc</keyword>
<sequence length="549" mass="61514">MLHVRSLLIRPGTSFGRTRPFGLKLYSSSSQLKSPSESVQTNEPSSNLYPKFSFNVYHKDSKSKARVGVISTPHGDVETPNFIFCATRGAMKSITTQQLRAEGTQIMLSNTYHMMLCPGPDIVEQNGGLQKFTAWRGPMFTDSGGYQIFSMGYGSVSNEIKGNRNPGEADRNKFLQSIDEEGASFRSYVTNQVEKLTPERSMEVQRKLGADLVVVFDECTPFNVDKNYTADSMRRSHRWALRSLEEFKRTNTHSQALYGIIQGGTHLDLRDESTAFVNEHDFFASAIGGSLGDSKRTMHEIVTYTRARLRDDRPVHLLGIGGVVDIFHGVRQGIDTFDCVSPTRLGRHGGALVMAAHWEEAVHPLAIQDCTSEAAKLASTKADKLIKRATEREQSRKRLRNLLPMDAPSAEFLQEMKVINDEKERKMAKEAARLAKTRVMSDHIKMKSSLMRSDPRPIDSTCECYTCKNFSRAYLHHCFSAGELVGGTLVTIHNVHFMNRLMKAIREGIKNGNLDEVEAQFLHPQLKERLLSTPAAAVMKETVIISSEE</sequence>
<feature type="active site" description="Proton acceptor" evidence="4">
    <location>
        <position position="142"/>
    </location>
</feature>